<feature type="domain" description="Flagellin N-terminal" evidence="6">
    <location>
        <begin position="3"/>
        <end position="138"/>
    </location>
</feature>
<dbReference type="InterPro" id="IPR013384">
    <property type="entry name" value="Flagell_FlgL"/>
</dbReference>
<proteinExistence type="inferred from homology"/>
<dbReference type="STRING" id="765912.Thimo_3492"/>
<dbReference type="InterPro" id="IPR001492">
    <property type="entry name" value="Flagellin"/>
</dbReference>
<keyword evidence="8" id="KW-0966">Cell projection</keyword>
<dbReference type="Pfam" id="PF00700">
    <property type="entry name" value="Flagellin_C"/>
    <property type="match status" value="1"/>
</dbReference>
<dbReference type="OrthoDB" id="9768249at2"/>
<evidence type="ECO:0000256" key="4">
    <source>
        <dbReference type="ARBA" id="ARBA00022525"/>
    </source>
</evidence>
<dbReference type="eggNOG" id="COG1344">
    <property type="taxonomic scope" value="Bacteria"/>
</dbReference>
<keyword evidence="4" id="KW-0964">Secreted</keyword>
<keyword evidence="5" id="KW-0975">Bacterial flagellum</keyword>
<dbReference type="Proteomes" id="UP000010816">
    <property type="component" value="Chromosome"/>
</dbReference>
<evidence type="ECO:0000256" key="2">
    <source>
        <dbReference type="ARBA" id="ARBA00004613"/>
    </source>
</evidence>
<dbReference type="GO" id="GO:0005198">
    <property type="term" value="F:structural molecule activity"/>
    <property type="evidence" value="ECO:0007669"/>
    <property type="project" value="InterPro"/>
</dbReference>
<name>L0H3B7_9GAMM</name>
<comment type="similarity">
    <text evidence="3">Belongs to the bacterial flagellin family.</text>
</comment>
<keyword evidence="9" id="KW-1185">Reference proteome</keyword>
<dbReference type="PANTHER" id="PTHR42792">
    <property type="entry name" value="FLAGELLIN"/>
    <property type="match status" value="1"/>
</dbReference>
<dbReference type="GO" id="GO:0009424">
    <property type="term" value="C:bacterial-type flagellum hook"/>
    <property type="evidence" value="ECO:0007669"/>
    <property type="project" value="InterPro"/>
</dbReference>
<evidence type="ECO:0000256" key="5">
    <source>
        <dbReference type="ARBA" id="ARBA00023143"/>
    </source>
</evidence>
<reference evidence="8 9" key="1">
    <citation type="submission" date="2011-09" db="EMBL/GenBank/DDBJ databases">
        <title>Complete sequence of chromosome of Thioflavicoccus mobilis 8321.</title>
        <authorList>
            <consortium name="US DOE Joint Genome Institute"/>
            <person name="Lucas S."/>
            <person name="Han J."/>
            <person name="Lapidus A."/>
            <person name="Cheng J.-F."/>
            <person name="Goodwin L."/>
            <person name="Pitluck S."/>
            <person name="Peters L."/>
            <person name="Ovchinnikova G."/>
            <person name="Lu M."/>
            <person name="Detter J.C."/>
            <person name="Han C."/>
            <person name="Tapia R."/>
            <person name="Land M."/>
            <person name="Hauser L."/>
            <person name="Kyrpides N."/>
            <person name="Ivanova N."/>
            <person name="Pagani I."/>
            <person name="Vogl K."/>
            <person name="Liu Z."/>
            <person name="Imhoff J."/>
            <person name="Thiel V."/>
            <person name="Frigaard N.-U."/>
            <person name="Bryant D."/>
            <person name="Woyke T."/>
        </authorList>
    </citation>
    <scope>NUCLEOTIDE SEQUENCE [LARGE SCALE GENOMIC DNA]</scope>
    <source>
        <strain evidence="8 9">8321</strain>
    </source>
</reference>
<dbReference type="SUPFAM" id="SSF64518">
    <property type="entry name" value="Phase 1 flagellin"/>
    <property type="match status" value="1"/>
</dbReference>
<evidence type="ECO:0000256" key="3">
    <source>
        <dbReference type="ARBA" id="ARBA00005709"/>
    </source>
</evidence>
<dbReference type="AlphaFoldDB" id="L0H3B7"/>
<gene>
    <name evidence="8" type="ORF">Thimo_3492</name>
</gene>
<evidence type="ECO:0000259" key="7">
    <source>
        <dbReference type="Pfam" id="PF00700"/>
    </source>
</evidence>
<evidence type="ECO:0000256" key="1">
    <source>
        <dbReference type="ARBA" id="ARBA00004365"/>
    </source>
</evidence>
<dbReference type="RefSeq" id="WP_015282282.1">
    <property type="nucleotide sequence ID" value="NC_019940.1"/>
</dbReference>
<dbReference type="HOGENOM" id="CLU_024437_5_0_6"/>
<evidence type="ECO:0000259" key="6">
    <source>
        <dbReference type="Pfam" id="PF00669"/>
    </source>
</evidence>
<organism evidence="8 9">
    <name type="scientific">Thioflavicoccus mobilis 8321</name>
    <dbReference type="NCBI Taxonomy" id="765912"/>
    <lineage>
        <taxon>Bacteria</taxon>
        <taxon>Pseudomonadati</taxon>
        <taxon>Pseudomonadota</taxon>
        <taxon>Gammaproteobacteria</taxon>
        <taxon>Chromatiales</taxon>
        <taxon>Chromatiaceae</taxon>
        <taxon>Thioflavicoccus</taxon>
    </lineage>
</organism>
<dbReference type="KEGG" id="tmb:Thimo_3492"/>
<dbReference type="GO" id="GO:0005576">
    <property type="term" value="C:extracellular region"/>
    <property type="evidence" value="ECO:0007669"/>
    <property type="project" value="UniProtKB-SubCell"/>
</dbReference>
<dbReference type="InterPro" id="IPR046358">
    <property type="entry name" value="Flagellin_C"/>
</dbReference>
<dbReference type="NCBIfam" id="TIGR02550">
    <property type="entry name" value="flagell_flgL"/>
    <property type="match status" value="1"/>
</dbReference>
<keyword evidence="8" id="KW-0282">Flagellum</keyword>
<evidence type="ECO:0000313" key="8">
    <source>
        <dbReference type="EMBL" id="AGA92155.1"/>
    </source>
</evidence>
<dbReference type="Pfam" id="PF00669">
    <property type="entry name" value="Flagellin_N"/>
    <property type="match status" value="1"/>
</dbReference>
<dbReference type="EMBL" id="CP003051">
    <property type="protein sequence ID" value="AGA92155.1"/>
    <property type="molecule type" value="Genomic_DNA"/>
</dbReference>
<sequence>MRIATQQLHERAVSLMLERQSQLASTQQQLATGKRFVSASEDPTAAAAAMRLTREIASLERYQANADLAEAQQTAEEYALAEVTEVLHGVRELIVQGDNGSLNDDDRRTLAADLDQRLETLLGLANTRYGDEYLFAGLKSGTRPFSSDGRGQFTYLGDAGQRMLNVGPDVRTAVNDPGSEVFQGIRAGNGVFETAADAENTGSGVISVGTQVGDFVADDYVIAFSRSVPDGDMTYTVLDGSGEVVVGGQYQSGAAIRFNGAEVVISDAPADGDEFSIKTAGRQDIFSILHSAARALEVTGDGPQASAQRQIALDRSLAELDGALNQVLAKRAGVGARLNQVETQREANAAFQLTAEEALSDTQDLDYAEAAMRLRTQLVGLEAAQRSFLMIQDLSLFRLIG</sequence>
<accession>L0H3B7</accession>
<dbReference type="GO" id="GO:0071973">
    <property type="term" value="P:bacterial-type flagellum-dependent cell motility"/>
    <property type="evidence" value="ECO:0007669"/>
    <property type="project" value="InterPro"/>
</dbReference>
<dbReference type="Gene3D" id="1.20.1330.10">
    <property type="entry name" value="f41 fragment of flagellin, N-terminal domain"/>
    <property type="match status" value="2"/>
</dbReference>
<feature type="domain" description="Flagellin C-terminal" evidence="7">
    <location>
        <begin position="319"/>
        <end position="393"/>
    </location>
</feature>
<comment type="subcellular location">
    <subcellularLocation>
        <location evidence="1">Bacterial flagellum</location>
    </subcellularLocation>
    <subcellularLocation>
        <location evidence="2">Secreted</location>
    </subcellularLocation>
</comment>
<evidence type="ECO:0000313" key="9">
    <source>
        <dbReference type="Proteomes" id="UP000010816"/>
    </source>
</evidence>
<dbReference type="PANTHER" id="PTHR42792:SF1">
    <property type="entry name" value="FLAGELLAR HOOK-ASSOCIATED PROTEIN 3"/>
    <property type="match status" value="1"/>
</dbReference>
<dbReference type="InterPro" id="IPR001029">
    <property type="entry name" value="Flagellin_N"/>
</dbReference>
<keyword evidence="8" id="KW-0969">Cilium</keyword>
<protein>
    <submittedName>
        <fullName evidence="8">Flagellar hook-associated protein 3</fullName>
    </submittedName>
</protein>